<dbReference type="EMBL" id="QVLS01000008">
    <property type="protein sequence ID" value="RFP77950.1"/>
    <property type="molecule type" value="Genomic_DNA"/>
</dbReference>
<dbReference type="PANTHER" id="PTHR43664:SF1">
    <property type="entry name" value="BETA-METHYLMALYL-COA DEHYDRATASE"/>
    <property type="match status" value="1"/>
</dbReference>
<keyword evidence="3" id="KW-1185">Reference proteome</keyword>
<evidence type="ECO:0000313" key="2">
    <source>
        <dbReference type="EMBL" id="RFP77950.1"/>
    </source>
</evidence>
<evidence type="ECO:0000313" key="3">
    <source>
        <dbReference type="Proteomes" id="UP000261931"/>
    </source>
</evidence>
<dbReference type="AlphaFoldDB" id="A0A372EHY8"/>
<dbReference type="Gene3D" id="3.10.129.10">
    <property type="entry name" value="Hotdog Thioesterase"/>
    <property type="match status" value="1"/>
</dbReference>
<organism evidence="2 3">
    <name type="scientific">Hydrogenophaga borbori</name>
    <dbReference type="NCBI Taxonomy" id="2294117"/>
    <lineage>
        <taxon>Bacteria</taxon>
        <taxon>Pseudomonadati</taxon>
        <taxon>Pseudomonadota</taxon>
        <taxon>Betaproteobacteria</taxon>
        <taxon>Burkholderiales</taxon>
        <taxon>Comamonadaceae</taxon>
        <taxon>Hydrogenophaga</taxon>
    </lineage>
</organism>
<reference evidence="2 3" key="1">
    <citation type="submission" date="2018-08" db="EMBL/GenBank/DDBJ databases">
        <title>Hydrogenophaga sp. LA-38 isolated from sludge.</title>
        <authorList>
            <person name="Im W.-T."/>
        </authorList>
    </citation>
    <scope>NUCLEOTIDE SEQUENCE [LARGE SCALE GENOMIC DNA]</scope>
    <source>
        <strain evidence="2 3">LA-38</strain>
    </source>
</reference>
<dbReference type="InterPro" id="IPR052342">
    <property type="entry name" value="MCH/BMMD"/>
</dbReference>
<comment type="caution">
    <text evidence="2">The sequence shown here is derived from an EMBL/GenBank/DDBJ whole genome shotgun (WGS) entry which is preliminary data.</text>
</comment>
<accession>A0A372EHY8</accession>
<feature type="domain" description="MaoC-like" evidence="1">
    <location>
        <begin position="11"/>
        <end position="121"/>
    </location>
</feature>
<evidence type="ECO:0000259" key="1">
    <source>
        <dbReference type="Pfam" id="PF01575"/>
    </source>
</evidence>
<dbReference type="InterPro" id="IPR002539">
    <property type="entry name" value="MaoC-like_dom"/>
</dbReference>
<proteinExistence type="predicted"/>
<gene>
    <name evidence="2" type="ORF">DY262_14495</name>
</gene>
<sequence>MGWFFEDFDPQGEPVLTPERTISEADVMAFAELSEDNNPLHTDAEYAARTPMGQRVAHGLLVLSAATGLSAQAGQMQGTALAFLGMEEWKFLAPVFFGDRIRLRWRVADKRLASSGKAGVVRRHMEILNQRDEVVQSGLFATLVRTRA</sequence>
<dbReference type="SUPFAM" id="SSF54637">
    <property type="entry name" value="Thioesterase/thiol ester dehydrase-isomerase"/>
    <property type="match status" value="1"/>
</dbReference>
<name>A0A372EHY8_9BURK</name>
<dbReference type="RefSeq" id="WP_116959799.1">
    <property type="nucleotide sequence ID" value="NZ_QVLS01000008.1"/>
</dbReference>
<protein>
    <submittedName>
        <fullName evidence="2">Dehydratase</fullName>
    </submittedName>
</protein>
<dbReference type="Pfam" id="PF01575">
    <property type="entry name" value="MaoC_dehydratas"/>
    <property type="match status" value="1"/>
</dbReference>
<dbReference type="PANTHER" id="PTHR43664">
    <property type="entry name" value="MONOAMINE OXIDASE-RELATED"/>
    <property type="match status" value="1"/>
</dbReference>
<dbReference type="InterPro" id="IPR029069">
    <property type="entry name" value="HotDog_dom_sf"/>
</dbReference>
<dbReference type="Proteomes" id="UP000261931">
    <property type="component" value="Unassembled WGS sequence"/>
</dbReference>